<dbReference type="Proteomes" id="UP000479000">
    <property type="component" value="Unassembled WGS sequence"/>
</dbReference>
<feature type="compositionally biased region" description="Basic and acidic residues" evidence="1">
    <location>
        <begin position="23"/>
        <end position="34"/>
    </location>
</feature>
<gene>
    <name evidence="2" type="ORF">NTEN_LOCUS18157</name>
</gene>
<reference evidence="2 3" key="1">
    <citation type="submission" date="2020-02" db="EMBL/GenBank/DDBJ databases">
        <authorList>
            <person name="Ferguson B K."/>
        </authorList>
    </citation>
    <scope>NUCLEOTIDE SEQUENCE [LARGE SCALE GENOMIC DNA]</scope>
</reference>
<dbReference type="EMBL" id="CADCXU010026844">
    <property type="protein sequence ID" value="CAB0013547.1"/>
    <property type="molecule type" value="Genomic_DNA"/>
</dbReference>
<accession>A0A6H5HAX8</accession>
<name>A0A6H5HAX8_9HEMI</name>
<evidence type="ECO:0000313" key="2">
    <source>
        <dbReference type="EMBL" id="CAB0013547.1"/>
    </source>
</evidence>
<keyword evidence="3" id="KW-1185">Reference proteome</keyword>
<protein>
    <submittedName>
        <fullName evidence="2">Uncharacterized protein</fullName>
    </submittedName>
</protein>
<evidence type="ECO:0000256" key="1">
    <source>
        <dbReference type="SAM" id="MobiDB-lite"/>
    </source>
</evidence>
<evidence type="ECO:0000313" key="3">
    <source>
        <dbReference type="Proteomes" id="UP000479000"/>
    </source>
</evidence>
<proteinExistence type="predicted"/>
<sequence length="68" mass="7303">MGSWEDMGSLEDMGSWEDMASLGDKDNLRDKDNSQGKANLGVRDSKEVQGILEGTATLADKTILGSKV</sequence>
<organism evidence="2 3">
    <name type="scientific">Nesidiocoris tenuis</name>
    <dbReference type="NCBI Taxonomy" id="355587"/>
    <lineage>
        <taxon>Eukaryota</taxon>
        <taxon>Metazoa</taxon>
        <taxon>Ecdysozoa</taxon>
        <taxon>Arthropoda</taxon>
        <taxon>Hexapoda</taxon>
        <taxon>Insecta</taxon>
        <taxon>Pterygota</taxon>
        <taxon>Neoptera</taxon>
        <taxon>Paraneoptera</taxon>
        <taxon>Hemiptera</taxon>
        <taxon>Heteroptera</taxon>
        <taxon>Panheteroptera</taxon>
        <taxon>Cimicomorpha</taxon>
        <taxon>Miridae</taxon>
        <taxon>Dicyphina</taxon>
        <taxon>Nesidiocoris</taxon>
    </lineage>
</organism>
<dbReference type="AlphaFoldDB" id="A0A6H5HAX8"/>
<feature type="region of interest" description="Disordered" evidence="1">
    <location>
        <begin position="1"/>
        <end position="44"/>
    </location>
</feature>
<feature type="non-terminal residue" evidence="2">
    <location>
        <position position="68"/>
    </location>
</feature>